<keyword evidence="1" id="KW-1133">Transmembrane helix</keyword>
<organism evidence="2 3">
    <name type="scientific">Marinicrinis sediminis</name>
    <dbReference type="NCBI Taxonomy" id="1652465"/>
    <lineage>
        <taxon>Bacteria</taxon>
        <taxon>Bacillati</taxon>
        <taxon>Bacillota</taxon>
        <taxon>Bacilli</taxon>
        <taxon>Bacillales</taxon>
        <taxon>Paenibacillaceae</taxon>
    </lineage>
</organism>
<evidence type="ECO:0000256" key="1">
    <source>
        <dbReference type="SAM" id="Phobius"/>
    </source>
</evidence>
<comment type="caution">
    <text evidence="2">The sequence shown here is derived from an EMBL/GenBank/DDBJ whole genome shotgun (WGS) entry which is preliminary data.</text>
</comment>
<keyword evidence="3" id="KW-1185">Reference proteome</keyword>
<feature type="transmembrane region" description="Helical" evidence="1">
    <location>
        <begin position="7"/>
        <end position="24"/>
    </location>
</feature>
<dbReference type="EMBL" id="JBHUMM010000001">
    <property type="protein sequence ID" value="MFD2670193.1"/>
    <property type="molecule type" value="Genomic_DNA"/>
</dbReference>
<dbReference type="RefSeq" id="WP_379927530.1">
    <property type="nucleotide sequence ID" value="NZ_JBHUMM010000001.1"/>
</dbReference>
<dbReference type="Proteomes" id="UP001597497">
    <property type="component" value="Unassembled WGS sequence"/>
</dbReference>
<name>A0ABW5R5B6_9BACL</name>
<evidence type="ECO:0000313" key="2">
    <source>
        <dbReference type="EMBL" id="MFD2670193.1"/>
    </source>
</evidence>
<sequence>MSRVWSILLYSMAISALLAAFSLIPSLFKYVCSIGALLLGFRFFSIHDEWRDRIWFFGAFIIGFLLWVSLYAALAIVFDWPLPEGARIDSGLAG</sequence>
<evidence type="ECO:0008006" key="4">
    <source>
        <dbReference type="Google" id="ProtNLM"/>
    </source>
</evidence>
<keyword evidence="1" id="KW-0472">Membrane</keyword>
<accession>A0ABW5R5B6</accession>
<evidence type="ECO:0000313" key="3">
    <source>
        <dbReference type="Proteomes" id="UP001597497"/>
    </source>
</evidence>
<protein>
    <recommendedName>
        <fullName evidence="4">DUF4175 domain-containing protein</fullName>
    </recommendedName>
</protein>
<keyword evidence="1" id="KW-0812">Transmembrane</keyword>
<proteinExistence type="predicted"/>
<gene>
    <name evidence="2" type="ORF">ACFSUC_01065</name>
</gene>
<feature type="transmembrane region" description="Helical" evidence="1">
    <location>
        <begin position="54"/>
        <end position="78"/>
    </location>
</feature>
<reference evidence="3" key="1">
    <citation type="journal article" date="2019" name="Int. J. Syst. Evol. Microbiol.">
        <title>The Global Catalogue of Microorganisms (GCM) 10K type strain sequencing project: providing services to taxonomists for standard genome sequencing and annotation.</title>
        <authorList>
            <consortium name="The Broad Institute Genomics Platform"/>
            <consortium name="The Broad Institute Genome Sequencing Center for Infectious Disease"/>
            <person name="Wu L."/>
            <person name="Ma J."/>
        </authorList>
    </citation>
    <scope>NUCLEOTIDE SEQUENCE [LARGE SCALE GENOMIC DNA]</scope>
    <source>
        <strain evidence="3">KCTC 33676</strain>
    </source>
</reference>